<reference evidence="1 2" key="1">
    <citation type="journal article" date="2016" name="Mol. Biol. Evol.">
        <title>Comparative Genomics of Early-Diverging Mushroom-Forming Fungi Provides Insights into the Origins of Lignocellulose Decay Capabilities.</title>
        <authorList>
            <person name="Nagy L.G."/>
            <person name="Riley R."/>
            <person name="Tritt A."/>
            <person name="Adam C."/>
            <person name="Daum C."/>
            <person name="Floudas D."/>
            <person name="Sun H."/>
            <person name="Yadav J.S."/>
            <person name="Pangilinan J."/>
            <person name="Larsson K.H."/>
            <person name="Matsuura K."/>
            <person name="Barry K."/>
            <person name="Labutti K."/>
            <person name="Kuo R."/>
            <person name="Ohm R.A."/>
            <person name="Bhattacharya S.S."/>
            <person name="Shirouzu T."/>
            <person name="Yoshinaga Y."/>
            <person name="Martin F.M."/>
            <person name="Grigoriev I.V."/>
            <person name="Hibbett D.S."/>
        </authorList>
    </citation>
    <scope>NUCLEOTIDE SEQUENCE [LARGE SCALE GENOMIC DNA]</scope>
    <source>
        <strain evidence="1 2">HHB12733</strain>
    </source>
</reference>
<dbReference type="EMBL" id="KV423972">
    <property type="protein sequence ID" value="KZT56820.1"/>
    <property type="molecule type" value="Genomic_DNA"/>
</dbReference>
<protein>
    <submittedName>
        <fullName evidence="1">Uncharacterized protein</fullName>
    </submittedName>
</protein>
<dbReference type="Proteomes" id="UP000076842">
    <property type="component" value="Unassembled WGS sequence"/>
</dbReference>
<dbReference type="AlphaFoldDB" id="A0A165FJ10"/>
<evidence type="ECO:0000313" key="1">
    <source>
        <dbReference type="EMBL" id="KZT56820.1"/>
    </source>
</evidence>
<gene>
    <name evidence="1" type="ORF">CALCODRAFT_496988</name>
</gene>
<dbReference type="STRING" id="1353952.A0A165FJ10"/>
<accession>A0A165FJ10</accession>
<sequence length="432" mass="49050">MHRTKSTNHGRIIGNPVVPPELPPPCYIDRLPFEILTMIFRLCEDERQDDILSDGDSMNLHTYALVFSQVCRFWRTVTVNTAQLWSAIYIDSWFECLTQHLAQSFAHSKESALTVVIVPRDMTVFYNMFTYLQSILTRLIILRVDNRPAKYKMTLDTIPCATLASDSLRVLQLRGIRFTSYINVLNLLAGFPNLQVVDLSNSYTDLKYKPIDLGSESLPDQPDITLAHVEIVIFSVSLIIPLRERALLPSLHFAALVDEHFWMKRVDGVNFVVYGCPKDSHICKVGTRDFLEPIFASIPELDYLTITANCHAISLQANYLVEAISEPRWGTFVPPGGPFTRTTIESEGRGFILPSLRHLRLENCLIQDLSPLFKRYQPLEGVECPDQLETIEVTGSRPPARWDEWTARFAELGTTLVGTFGVDEGYVDPTNH</sequence>
<dbReference type="OrthoDB" id="2269034at2759"/>
<dbReference type="InParanoid" id="A0A165FJ10"/>
<dbReference type="SUPFAM" id="SSF52047">
    <property type="entry name" value="RNI-like"/>
    <property type="match status" value="1"/>
</dbReference>
<proteinExistence type="predicted"/>
<name>A0A165FJ10_9BASI</name>
<evidence type="ECO:0000313" key="2">
    <source>
        <dbReference type="Proteomes" id="UP000076842"/>
    </source>
</evidence>
<keyword evidence="2" id="KW-1185">Reference proteome</keyword>
<organism evidence="1 2">
    <name type="scientific">Calocera cornea HHB12733</name>
    <dbReference type="NCBI Taxonomy" id="1353952"/>
    <lineage>
        <taxon>Eukaryota</taxon>
        <taxon>Fungi</taxon>
        <taxon>Dikarya</taxon>
        <taxon>Basidiomycota</taxon>
        <taxon>Agaricomycotina</taxon>
        <taxon>Dacrymycetes</taxon>
        <taxon>Dacrymycetales</taxon>
        <taxon>Dacrymycetaceae</taxon>
        <taxon>Calocera</taxon>
    </lineage>
</organism>